<sequence length="348" mass="37598">MKKMTWSAAAASVLMLATTAGAALAGETVTFAGYGGAYQKGIVEALAQPAAARLGLSLAQNTTPGLTAVRVQVQSGSPAWDIVNLGSDECAAGSTQNLFEPLDYRQIKTDGMAPNAWAKDWIASNYYSVVLAYRKDKYPGNPPRTWQDFWNVSKFPGRRAMSDAPIESLEIALLADGVQPDKLYPLDMDRATQSIQKLKPAVSVWWSSGAQSAQLIESGEVDMEMIWGSRLTPVLHDNAPVAYSNTETILGMGCLAIPKGARHVAEAQKMIALMMSPEYQANIPHALEGYGPANARAFDVKQFSPQELAELNSSPQNLKNAVKIDGRWWGTGDNQKTATARYKAAISR</sequence>
<proteinExistence type="predicted"/>
<reference evidence="4" key="1">
    <citation type="journal article" date="2019" name="Int. J. Syst. Evol. Microbiol.">
        <title>The Global Catalogue of Microorganisms (GCM) 10K type strain sequencing project: providing services to taxonomists for standard genome sequencing and annotation.</title>
        <authorList>
            <consortium name="The Broad Institute Genomics Platform"/>
            <consortium name="The Broad Institute Genome Sequencing Center for Infectious Disease"/>
            <person name="Wu L."/>
            <person name="Ma J."/>
        </authorList>
    </citation>
    <scope>NUCLEOTIDE SEQUENCE [LARGE SCALE GENOMIC DNA]</scope>
    <source>
        <strain evidence="4">CGMCC 1.15103</strain>
    </source>
</reference>
<dbReference type="SUPFAM" id="SSF53850">
    <property type="entry name" value="Periplasmic binding protein-like II"/>
    <property type="match status" value="1"/>
</dbReference>
<evidence type="ECO:0000256" key="2">
    <source>
        <dbReference type="SAM" id="SignalP"/>
    </source>
</evidence>
<organism evidence="3 4">
    <name type="scientific">Paraburkholderia caffeinilytica</name>
    <dbReference type="NCBI Taxonomy" id="1761016"/>
    <lineage>
        <taxon>Bacteria</taxon>
        <taxon>Pseudomonadati</taxon>
        <taxon>Pseudomonadota</taxon>
        <taxon>Betaproteobacteria</taxon>
        <taxon>Burkholderiales</taxon>
        <taxon>Burkholderiaceae</taxon>
        <taxon>Paraburkholderia</taxon>
    </lineage>
</organism>
<dbReference type="Gene3D" id="3.40.190.10">
    <property type="entry name" value="Periplasmic binding protein-like II"/>
    <property type="match status" value="2"/>
</dbReference>
<dbReference type="PANTHER" id="PTHR30222">
    <property type="entry name" value="SPERMIDINE/PUTRESCINE-BINDING PERIPLASMIC PROTEIN"/>
    <property type="match status" value="1"/>
</dbReference>
<keyword evidence="4" id="KW-1185">Reference proteome</keyword>
<dbReference type="Pfam" id="PF13416">
    <property type="entry name" value="SBP_bac_8"/>
    <property type="match status" value="1"/>
</dbReference>
<dbReference type="RefSeq" id="WP_162831491.1">
    <property type="nucleotide sequence ID" value="NZ_BMHL01000002.1"/>
</dbReference>
<gene>
    <name evidence="3" type="ORF">GCM10011400_15130</name>
</gene>
<dbReference type="InterPro" id="IPR006059">
    <property type="entry name" value="SBP"/>
</dbReference>
<dbReference type="CDD" id="cd13589">
    <property type="entry name" value="PBP2_polyamine_RpCGA009"/>
    <property type="match status" value="1"/>
</dbReference>
<dbReference type="PANTHER" id="PTHR30222:SF2">
    <property type="entry name" value="ABC TRANSPORTER SUBSTRATE-BINDING PROTEIN"/>
    <property type="match status" value="1"/>
</dbReference>
<accession>A0ABQ1LVZ8</accession>
<dbReference type="EMBL" id="BMHL01000002">
    <property type="protein sequence ID" value="GGC29488.1"/>
    <property type="molecule type" value="Genomic_DNA"/>
</dbReference>
<keyword evidence="1 2" id="KW-0732">Signal</keyword>
<dbReference type="Proteomes" id="UP000602004">
    <property type="component" value="Unassembled WGS sequence"/>
</dbReference>
<evidence type="ECO:0000256" key="1">
    <source>
        <dbReference type="ARBA" id="ARBA00022729"/>
    </source>
</evidence>
<evidence type="ECO:0000313" key="4">
    <source>
        <dbReference type="Proteomes" id="UP000602004"/>
    </source>
</evidence>
<name>A0ABQ1LVZ8_9BURK</name>
<protein>
    <submittedName>
        <fullName evidence="3">ABC transporter substrate-binding protein</fullName>
    </submittedName>
</protein>
<feature type="signal peptide" evidence="2">
    <location>
        <begin position="1"/>
        <end position="25"/>
    </location>
</feature>
<evidence type="ECO:0000313" key="3">
    <source>
        <dbReference type="EMBL" id="GGC29488.1"/>
    </source>
</evidence>
<comment type="caution">
    <text evidence="3">The sequence shown here is derived from an EMBL/GenBank/DDBJ whole genome shotgun (WGS) entry which is preliminary data.</text>
</comment>
<feature type="chain" id="PRO_5045983110" evidence="2">
    <location>
        <begin position="26"/>
        <end position="348"/>
    </location>
</feature>